<proteinExistence type="inferred from homology"/>
<evidence type="ECO:0000256" key="1">
    <source>
        <dbReference type="ARBA" id="ARBA00009477"/>
    </source>
</evidence>
<feature type="region of interest" description="Disordered" evidence="3">
    <location>
        <begin position="382"/>
        <end position="409"/>
    </location>
</feature>
<evidence type="ECO:0000313" key="8">
    <source>
        <dbReference type="Proteomes" id="UP000680038"/>
    </source>
</evidence>
<name>A0A916JDH8_9BACT</name>
<dbReference type="AlphaFoldDB" id="A0A916JDH8"/>
<comment type="caution">
    <text evidence="7">The sequence shown here is derived from an EMBL/GenBank/DDBJ whole genome shotgun (WGS) entry which is preliminary data.</text>
</comment>
<feature type="compositionally biased region" description="Basic and acidic residues" evidence="3">
    <location>
        <begin position="388"/>
        <end position="397"/>
    </location>
</feature>
<gene>
    <name evidence="7" type="primary">macA_1</name>
    <name evidence="7" type="ORF">DYBT9275_03502</name>
</gene>
<dbReference type="Gene3D" id="1.10.287.470">
    <property type="entry name" value="Helix hairpin bin"/>
    <property type="match status" value="1"/>
</dbReference>
<evidence type="ECO:0000256" key="2">
    <source>
        <dbReference type="SAM" id="Coils"/>
    </source>
</evidence>
<keyword evidence="2" id="KW-0175">Coiled coil</keyword>
<evidence type="ECO:0000313" key="7">
    <source>
        <dbReference type="EMBL" id="CAG5005046.1"/>
    </source>
</evidence>
<dbReference type="Pfam" id="PF25975">
    <property type="entry name" value="CzcB_C"/>
    <property type="match status" value="1"/>
</dbReference>
<dbReference type="InterPro" id="IPR058625">
    <property type="entry name" value="MdtA-like_BSH"/>
</dbReference>
<sequence>MQVQIQKVTENIYPNTIEINTNYMARKSSKRIWWIAGGAVILLTAGLFGAKQAGLIGKPKTTEVEYTTVKRADIIERVSASGKVQPEVEVKLSPDVSGEIISLNVAEGDSVVKGQLLLRIRPDNYESLMARAQATVNSSKANYEQTKAMVAQAEARLIQAKANFERNRKLYQDKVISAADFEQFESTYGVAQQDLASTKANVSAALFNIKSAEAGLKDAAENLRKTNIFAPVSGIISLLNVEAGERVVGTSQMAGTEMMRIANLANMEVRVNVNENDIVRVSLGDTAEIDVDAYSASGRKFKGIVKEIANTAAGLASTTTASSATADAVTEFEVKVKILNESFSDLMLNRSKKSYPFKPGMTASVDIITERKNQVLSVPIASVTTRNNKPEVPKDGENQNAQGPEKPKKEEVIKEVVFVDVKGKAEMKEVKTGISDFENIQILSGLKEGETIIAGPYIAVSKNLNNGDLVERKKDEVKKDQKKSN</sequence>
<dbReference type="Gene3D" id="2.40.420.20">
    <property type="match status" value="1"/>
</dbReference>
<dbReference type="NCBIfam" id="TIGR01730">
    <property type="entry name" value="RND_mfp"/>
    <property type="match status" value="1"/>
</dbReference>
<evidence type="ECO:0000256" key="4">
    <source>
        <dbReference type="SAM" id="Phobius"/>
    </source>
</evidence>
<organism evidence="7 8">
    <name type="scientific">Dyadobacter helix</name>
    <dbReference type="NCBI Taxonomy" id="2822344"/>
    <lineage>
        <taxon>Bacteria</taxon>
        <taxon>Pseudomonadati</taxon>
        <taxon>Bacteroidota</taxon>
        <taxon>Cytophagia</taxon>
        <taxon>Cytophagales</taxon>
        <taxon>Spirosomataceae</taxon>
        <taxon>Dyadobacter</taxon>
    </lineage>
</organism>
<protein>
    <submittedName>
        <fullName evidence="7">Macrolide export protein MacA</fullName>
    </submittedName>
</protein>
<feature type="transmembrane region" description="Helical" evidence="4">
    <location>
        <begin position="32"/>
        <end position="50"/>
    </location>
</feature>
<keyword evidence="4" id="KW-1133">Transmembrane helix</keyword>
<evidence type="ECO:0000259" key="5">
    <source>
        <dbReference type="Pfam" id="PF25917"/>
    </source>
</evidence>
<keyword evidence="4" id="KW-0472">Membrane</keyword>
<dbReference type="GO" id="GO:1990281">
    <property type="term" value="C:efflux pump complex"/>
    <property type="evidence" value="ECO:0007669"/>
    <property type="project" value="TreeGrafter"/>
</dbReference>
<dbReference type="SUPFAM" id="SSF111369">
    <property type="entry name" value="HlyD-like secretion proteins"/>
    <property type="match status" value="1"/>
</dbReference>
<dbReference type="InterPro" id="IPR058649">
    <property type="entry name" value="CzcB_C"/>
</dbReference>
<feature type="domain" description="Multidrug resistance protein MdtA-like barrel-sandwich hybrid" evidence="5">
    <location>
        <begin position="90"/>
        <end position="249"/>
    </location>
</feature>
<dbReference type="GO" id="GO:0015562">
    <property type="term" value="F:efflux transmembrane transporter activity"/>
    <property type="evidence" value="ECO:0007669"/>
    <property type="project" value="TreeGrafter"/>
</dbReference>
<evidence type="ECO:0000256" key="3">
    <source>
        <dbReference type="SAM" id="MobiDB-lite"/>
    </source>
</evidence>
<reference evidence="7" key="1">
    <citation type="submission" date="2021-04" db="EMBL/GenBank/DDBJ databases">
        <authorList>
            <person name="Rodrigo-Torres L."/>
            <person name="Arahal R. D."/>
            <person name="Lucena T."/>
        </authorList>
    </citation>
    <scope>NUCLEOTIDE SEQUENCE</scope>
    <source>
        <strain evidence="7">CECT 9275</strain>
    </source>
</reference>
<dbReference type="Proteomes" id="UP000680038">
    <property type="component" value="Unassembled WGS sequence"/>
</dbReference>
<keyword evidence="8" id="KW-1185">Reference proteome</keyword>
<dbReference type="PANTHER" id="PTHR30469">
    <property type="entry name" value="MULTIDRUG RESISTANCE PROTEIN MDTA"/>
    <property type="match status" value="1"/>
</dbReference>
<feature type="coiled-coil region" evidence="2">
    <location>
        <begin position="136"/>
        <end position="163"/>
    </location>
</feature>
<keyword evidence="4" id="KW-0812">Transmembrane</keyword>
<accession>A0A916JDH8</accession>
<dbReference type="Pfam" id="PF25917">
    <property type="entry name" value="BSH_RND"/>
    <property type="match status" value="1"/>
</dbReference>
<dbReference type="InterPro" id="IPR006143">
    <property type="entry name" value="RND_pump_MFP"/>
</dbReference>
<comment type="similarity">
    <text evidence="1">Belongs to the membrane fusion protein (MFP) (TC 8.A.1) family.</text>
</comment>
<dbReference type="Gene3D" id="2.40.30.170">
    <property type="match status" value="1"/>
</dbReference>
<dbReference type="EMBL" id="CAJRAF010000002">
    <property type="protein sequence ID" value="CAG5005046.1"/>
    <property type="molecule type" value="Genomic_DNA"/>
</dbReference>
<evidence type="ECO:0000259" key="6">
    <source>
        <dbReference type="Pfam" id="PF25975"/>
    </source>
</evidence>
<feature type="domain" description="CzcB-like C-terminal circularly permuted SH3-like" evidence="6">
    <location>
        <begin position="414"/>
        <end position="454"/>
    </location>
</feature>
<dbReference type="PANTHER" id="PTHR30469:SF33">
    <property type="entry name" value="SLR1207 PROTEIN"/>
    <property type="match status" value="1"/>
</dbReference>
<dbReference type="Gene3D" id="2.40.50.100">
    <property type="match status" value="1"/>
</dbReference>